<keyword evidence="2" id="KW-1185">Reference proteome</keyword>
<reference evidence="2" key="1">
    <citation type="journal article" date="2019" name="Int. J. Syst. Evol. Microbiol.">
        <title>The Global Catalogue of Microorganisms (GCM) 10K type strain sequencing project: providing services to taxonomists for standard genome sequencing and annotation.</title>
        <authorList>
            <consortium name="The Broad Institute Genomics Platform"/>
            <consortium name="The Broad Institute Genome Sequencing Center for Infectious Disease"/>
            <person name="Wu L."/>
            <person name="Ma J."/>
        </authorList>
    </citation>
    <scope>NUCLEOTIDE SEQUENCE [LARGE SCALE GENOMIC DNA]</scope>
    <source>
        <strain evidence="2">JCM 17805</strain>
    </source>
</reference>
<proteinExistence type="predicted"/>
<dbReference type="EMBL" id="BAABFL010000452">
    <property type="protein sequence ID" value="GAA4651453.1"/>
    <property type="molecule type" value="Genomic_DNA"/>
</dbReference>
<gene>
    <name evidence="1" type="ORF">GCM10023116_37370</name>
</gene>
<evidence type="ECO:0000313" key="1">
    <source>
        <dbReference type="EMBL" id="GAA4651453.1"/>
    </source>
</evidence>
<dbReference type="Gene3D" id="3.90.1300.10">
    <property type="entry name" value="Amidase signature (AS) domain"/>
    <property type="match status" value="1"/>
</dbReference>
<comment type="caution">
    <text evidence="1">The sequence shown here is derived from an EMBL/GenBank/DDBJ whole genome shotgun (WGS) entry which is preliminary data.</text>
</comment>
<evidence type="ECO:0000313" key="2">
    <source>
        <dbReference type="Proteomes" id="UP001500604"/>
    </source>
</evidence>
<dbReference type="SUPFAM" id="SSF75304">
    <property type="entry name" value="Amidase signature (AS) enzymes"/>
    <property type="match status" value="1"/>
</dbReference>
<dbReference type="Proteomes" id="UP001500604">
    <property type="component" value="Unassembled WGS sequence"/>
</dbReference>
<name>A0ABP8V5B7_9GAMM</name>
<organism evidence="1 2">
    <name type="scientific">Kistimonas scapharcae</name>
    <dbReference type="NCBI Taxonomy" id="1036133"/>
    <lineage>
        <taxon>Bacteria</taxon>
        <taxon>Pseudomonadati</taxon>
        <taxon>Pseudomonadota</taxon>
        <taxon>Gammaproteobacteria</taxon>
        <taxon>Oceanospirillales</taxon>
        <taxon>Endozoicomonadaceae</taxon>
        <taxon>Kistimonas</taxon>
    </lineage>
</organism>
<sequence length="286" mass="31892">MCDMGLIGNNMSSIVDVLQHMTEVPPTAESLNFLNSTIAVDSGSLRNVVDPEVAEKILEAVAIWKQTNSAHGFYEVDVMSLLTSLGNNNALMAMLAHAGLAGREELGVFNNALSDEQRRNASASLTAKIATAGQIQPGQERRCEIVKLQMEQRFESLYEHGVKFVILPTCNKVAQPVSWWRRRFDSSDPKLTFQYSQISSYANMGRLPRATIPIGHPHGNNGNDHMPTSLSIMATSNKVDPWELIAVGRELELICRQHDELKLNRPEFYIYEQLAAARDRRKAQQA</sequence>
<protein>
    <recommendedName>
        <fullName evidence="3">Amidase domain-containing protein</fullName>
    </recommendedName>
</protein>
<dbReference type="InterPro" id="IPR036928">
    <property type="entry name" value="AS_sf"/>
</dbReference>
<evidence type="ECO:0008006" key="3">
    <source>
        <dbReference type="Google" id="ProtNLM"/>
    </source>
</evidence>
<accession>A0ABP8V5B7</accession>